<dbReference type="GO" id="GO:0005829">
    <property type="term" value="C:cytosol"/>
    <property type="evidence" value="ECO:0007669"/>
    <property type="project" value="TreeGrafter"/>
</dbReference>
<evidence type="ECO:0000256" key="1">
    <source>
        <dbReference type="ARBA" id="ARBA00005594"/>
    </source>
</evidence>
<reference evidence="9 10" key="1">
    <citation type="submission" date="2020-08" db="EMBL/GenBank/DDBJ databases">
        <title>Genomic Encyclopedia of Type Strains, Phase IV (KMG-V): Genome sequencing to study the core and pangenomes of soil and plant-associated prokaryotes.</title>
        <authorList>
            <person name="Whitman W."/>
        </authorList>
    </citation>
    <scope>NUCLEOTIDE SEQUENCE [LARGE SCALE GENOMIC DNA]</scope>
    <source>
        <strain evidence="9 10">SEMIA 415</strain>
    </source>
</reference>
<keyword evidence="4" id="KW-0547">Nucleotide-binding</keyword>
<keyword evidence="3" id="KW-0436">Ligase</keyword>
<dbReference type="SUPFAM" id="SSF47323">
    <property type="entry name" value="Anticodon-binding domain of a subclass of class I aminoacyl-tRNA synthetases"/>
    <property type="match status" value="1"/>
</dbReference>
<comment type="similarity">
    <text evidence="1">Belongs to the class-I aminoacyl-tRNA synthetase family.</text>
</comment>
<evidence type="ECO:0000256" key="5">
    <source>
        <dbReference type="ARBA" id="ARBA00022840"/>
    </source>
</evidence>
<name>A0AAE2MLA2_RHILE</name>
<dbReference type="Proteomes" id="UP000538507">
    <property type="component" value="Unassembled WGS sequence"/>
</dbReference>
<evidence type="ECO:0000256" key="3">
    <source>
        <dbReference type="ARBA" id="ARBA00022598"/>
    </source>
</evidence>
<dbReference type="Gene3D" id="1.10.730.10">
    <property type="entry name" value="Isoleucyl-tRNA Synthetase, Domain 1"/>
    <property type="match status" value="1"/>
</dbReference>
<protein>
    <recommendedName>
        <fullName evidence="2">leucine--tRNA ligase</fullName>
        <ecNumber evidence="2">6.1.1.4</ecNumber>
    </recommendedName>
</protein>
<sequence>MAFSYKDATGRYYRPEDAAERDGRWYVGEIEVERQVEKMSKSKFNVVNPDEVVERYGADAMRLYELFMGPLDVAKPWQMSGVAGVSRFLHRVWRIASGEDGMVSSKIIDAKPSPEIARALHKTIKAVGNDIEALRFNTAISKLMELSNALTTGHQTTVGSRILRSAAGTVRAAHCRGTLENAGTSGKSVA</sequence>
<evidence type="ECO:0000313" key="10">
    <source>
        <dbReference type="Proteomes" id="UP000538507"/>
    </source>
</evidence>
<evidence type="ECO:0000256" key="2">
    <source>
        <dbReference type="ARBA" id="ARBA00013164"/>
    </source>
</evidence>
<dbReference type="GO" id="GO:0005524">
    <property type="term" value="F:ATP binding"/>
    <property type="evidence" value="ECO:0007669"/>
    <property type="project" value="UniProtKB-KW"/>
</dbReference>
<dbReference type="GO" id="GO:0006429">
    <property type="term" value="P:leucyl-tRNA aminoacylation"/>
    <property type="evidence" value="ECO:0007669"/>
    <property type="project" value="InterPro"/>
</dbReference>
<dbReference type="InterPro" id="IPR002302">
    <property type="entry name" value="Leu-tRNA-ligase"/>
</dbReference>
<dbReference type="PANTHER" id="PTHR43740:SF2">
    <property type="entry name" value="LEUCINE--TRNA LIGASE, MITOCHONDRIAL"/>
    <property type="match status" value="1"/>
</dbReference>
<feature type="domain" description="Aminoacyl-tRNA synthetase class Ia" evidence="8">
    <location>
        <begin position="32"/>
        <end position="64"/>
    </location>
</feature>
<evidence type="ECO:0000256" key="7">
    <source>
        <dbReference type="ARBA" id="ARBA00023146"/>
    </source>
</evidence>
<accession>A0AAE2MLA2</accession>
<dbReference type="InterPro" id="IPR002300">
    <property type="entry name" value="aa-tRNA-synth_Ia"/>
</dbReference>
<dbReference type="InterPro" id="IPR009080">
    <property type="entry name" value="tRNAsynth_Ia_anticodon-bd"/>
</dbReference>
<keyword evidence="7" id="KW-0030">Aminoacyl-tRNA synthetase</keyword>
<comment type="caution">
    <text evidence="9">The sequence shown here is derived from an EMBL/GenBank/DDBJ whole genome shotgun (WGS) entry which is preliminary data.</text>
</comment>
<organism evidence="9 10">
    <name type="scientific">Rhizobium leguminosarum</name>
    <dbReference type="NCBI Taxonomy" id="384"/>
    <lineage>
        <taxon>Bacteria</taxon>
        <taxon>Pseudomonadati</taxon>
        <taxon>Pseudomonadota</taxon>
        <taxon>Alphaproteobacteria</taxon>
        <taxon>Hyphomicrobiales</taxon>
        <taxon>Rhizobiaceae</taxon>
        <taxon>Rhizobium/Agrobacterium group</taxon>
        <taxon>Rhizobium</taxon>
    </lineage>
</organism>
<dbReference type="Pfam" id="PF00133">
    <property type="entry name" value="tRNA-synt_1"/>
    <property type="match status" value="1"/>
</dbReference>
<dbReference type="SUPFAM" id="SSF52374">
    <property type="entry name" value="Nucleotidylyl transferase"/>
    <property type="match status" value="1"/>
</dbReference>
<proteinExistence type="inferred from homology"/>
<gene>
    <name evidence="9" type="ORF">GGE16_003063</name>
</gene>
<evidence type="ECO:0000259" key="8">
    <source>
        <dbReference type="Pfam" id="PF00133"/>
    </source>
</evidence>
<dbReference type="GO" id="GO:0004823">
    <property type="term" value="F:leucine-tRNA ligase activity"/>
    <property type="evidence" value="ECO:0007669"/>
    <property type="project" value="UniProtKB-EC"/>
</dbReference>
<evidence type="ECO:0000313" key="9">
    <source>
        <dbReference type="EMBL" id="MBB4291004.1"/>
    </source>
</evidence>
<keyword evidence="6" id="KW-0648">Protein biosynthesis</keyword>
<evidence type="ECO:0000256" key="4">
    <source>
        <dbReference type="ARBA" id="ARBA00022741"/>
    </source>
</evidence>
<evidence type="ECO:0000256" key="6">
    <source>
        <dbReference type="ARBA" id="ARBA00022917"/>
    </source>
</evidence>
<dbReference type="EMBL" id="JACIGO010000003">
    <property type="protein sequence ID" value="MBB4291004.1"/>
    <property type="molecule type" value="Genomic_DNA"/>
</dbReference>
<dbReference type="PANTHER" id="PTHR43740">
    <property type="entry name" value="LEUCYL-TRNA SYNTHETASE"/>
    <property type="match status" value="1"/>
</dbReference>
<dbReference type="FunFam" id="1.10.730.10:FF:000002">
    <property type="entry name" value="Leucine--tRNA ligase"/>
    <property type="match status" value="1"/>
</dbReference>
<dbReference type="CDD" id="cd07958">
    <property type="entry name" value="Anticodon_Ia_Leu_BEm"/>
    <property type="match status" value="1"/>
</dbReference>
<keyword evidence="5" id="KW-0067">ATP-binding</keyword>
<dbReference type="AlphaFoldDB" id="A0AAE2MLA2"/>
<dbReference type="EC" id="6.1.1.4" evidence="2"/>